<dbReference type="Gramene" id="MELO3C008396.2.1">
    <property type="protein sequence ID" value="MELO3C008396.2.1"/>
    <property type="gene ID" value="MELO3C008396.2"/>
</dbReference>
<reference evidence="1" key="1">
    <citation type="submission" date="2023-03" db="UniProtKB">
        <authorList>
            <consortium name="EnsemblPlants"/>
        </authorList>
    </citation>
    <scope>IDENTIFICATION</scope>
</reference>
<organism evidence="1">
    <name type="scientific">Cucumis melo</name>
    <name type="common">Muskmelon</name>
    <dbReference type="NCBI Taxonomy" id="3656"/>
    <lineage>
        <taxon>Eukaryota</taxon>
        <taxon>Viridiplantae</taxon>
        <taxon>Streptophyta</taxon>
        <taxon>Embryophyta</taxon>
        <taxon>Tracheophyta</taxon>
        <taxon>Spermatophyta</taxon>
        <taxon>Magnoliopsida</taxon>
        <taxon>eudicotyledons</taxon>
        <taxon>Gunneridae</taxon>
        <taxon>Pentapetalae</taxon>
        <taxon>rosids</taxon>
        <taxon>fabids</taxon>
        <taxon>Cucurbitales</taxon>
        <taxon>Cucurbitaceae</taxon>
        <taxon>Benincaseae</taxon>
        <taxon>Cucumis</taxon>
    </lineage>
</organism>
<proteinExistence type="predicted"/>
<name>A0A9I9CUB0_CUCME</name>
<evidence type="ECO:0000313" key="1">
    <source>
        <dbReference type="EnsemblPlants" id="MELO3C008396.2.1"/>
    </source>
</evidence>
<accession>A0A9I9CUB0</accession>
<dbReference type="EnsemblPlants" id="MELO3C008396.2.1">
    <property type="protein sequence ID" value="MELO3C008396.2.1"/>
    <property type="gene ID" value="MELO3C008396.2"/>
</dbReference>
<dbReference type="AlphaFoldDB" id="A0A9I9CUB0"/>
<sequence>MELIVGWVKLGSVETRRNFRIPATKWRLRNSEIGRGRWGNGGGLLTTEYDDNAGASVNCSR</sequence>
<protein>
    <submittedName>
        <fullName evidence="1">Uncharacterized protein</fullName>
    </submittedName>
</protein>